<dbReference type="EMBL" id="ASGP02000003">
    <property type="protein sequence ID" value="KAH9516969.1"/>
    <property type="molecule type" value="Genomic_DNA"/>
</dbReference>
<feature type="transmembrane region" description="Helical" evidence="1">
    <location>
        <begin position="40"/>
        <end position="58"/>
    </location>
</feature>
<dbReference type="Proteomes" id="UP000790347">
    <property type="component" value="Unassembled WGS sequence"/>
</dbReference>
<gene>
    <name evidence="2" type="ORF">DERF_007672</name>
</gene>
<sequence length="80" mass="9531">MHVIYIMPEAVIFTVELVDDGDDDSEHTLRDCHGQQKFKCLWETLFVSVILITIINPLKMNMNQRQYFGKKTFPKQMYNY</sequence>
<dbReference type="AlphaFoldDB" id="A0A922HYE7"/>
<name>A0A922HYE7_DERFA</name>
<evidence type="ECO:0000313" key="3">
    <source>
        <dbReference type="Proteomes" id="UP000790347"/>
    </source>
</evidence>
<reference evidence="2" key="2">
    <citation type="journal article" date="2022" name="Res Sq">
        <title>Comparative Genomics Reveals Insights into the Divergent Evolution of Astigmatic Mites and Household Pest Adaptations.</title>
        <authorList>
            <person name="Xiong Q."/>
            <person name="Wan A.T.-Y."/>
            <person name="Liu X.-Y."/>
            <person name="Fung C.S.-H."/>
            <person name="Xiao X."/>
            <person name="Malainual N."/>
            <person name="Hou J."/>
            <person name="Wang L."/>
            <person name="Wang M."/>
            <person name="Yang K."/>
            <person name="Cui Y."/>
            <person name="Leung E."/>
            <person name="Nong W."/>
            <person name="Shin S.-K."/>
            <person name="Au S."/>
            <person name="Jeong K.Y."/>
            <person name="Chew F.T."/>
            <person name="Hui J."/>
            <person name="Leung T.F."/>
            <person name="Tungtrongchitr A."/>
            <person name="Zhong N."/>
            <person name="Liu Z."/>
            <person name="Tsui S."/>
        </authorList>
    </citation>
    <scope>NUCLEOTIDE SEQUENCE</scope>
    <source>
        <strain evidence="2">Derf</strain>
        <tissue evidence="2">Whole organism</tissue>
    </source>
</reference>
<keyword evidence="3" id="KW-1185">Reference proteome</keyword>
<evidence type="ECO:0000313" key="2">
    <source>
        <dbReference type="EMBL" id="KAH9516969.1"/>
    </source>
</evidence>
<accession>A0A922HYE7</accession>
<keyword evidence="1" id="KW-0472">Membrane</keyword>
<keyword evidence="1" id="KW-1133">Transmembrane helix</keyword>
<protein>
    <submittedName>
        <fullName evidence="2">Uncharacterized protein</fullName>
    </submittedName>
</protein>
<organism evidence="2 3">
    <name type="scientific">Dermatophagoides farinae</name>
    <name type="common">American house dust mite</name>
    <dbReference type="NCBI Taxonomy" id="6954"/>
    <lineage>
        <taxon>Eukaryota</taxon>
        <taxon>Metazoa</taxon>
        <taxon>Ecdysozoa</taxon>
        <taxon>Arthropoda</taxon>
        <taxon>Chelicerata</taxon>
        <taxon>Arachnida</taxon>
        <taxon>Acari</taxon>
        <taxon>Acariformes</taxon>
        <taxon>Sarcoptiformes</taxon>
        <taxon>Astigmata</taxon>
        <taxon>Psoroptidia</taxon>
        <taxon>Analgoidea</taxon>
        <taxon>Pyroglyphidae</taxon>
        <taxon>Dermatophagoidinae</taxon>
        <taxon>Dermatophagoides</taxon>
    </lineage>
</organism>
<proteinExistence type="predicted"/>
<evidence type="ECO:0000256" key="1">
    <source>
        <dbReference type="SAM" id="Phobius"/>
    </source>
</evidence>
<keyword evidence="1" id="KW-0812">Transmembrane</keyword>
<comment type="caution">
    <text evidence="2">The sequence shown here is derived from an EMBL/GenBank/DDBJ whole genome shotgun (WGS) entry which is preliminary data.</text>
</comment>
<reference evidence="2" key="1">
    <citation type="submission" date="2013-05" db="EMBL/GenBank/DDBJ databases">
        <authorList>
            <person name="Yim A.K.Y."/>
            <person name="Chan T.F."/>
            <person name="Ji K.M."/>
            <person name="Liu X.Y."/>
            <person name="Zhou J.W."/>
            <person name="Li R.Q."/>
            <person name="Yang K.Y."/>
            <person name="Li J."/>
            <person name="Li M."/>
            <person name="Law P.T.W."/>
            <person name="Wu Y.L."/>
            <person name="Cai Z.L."/>
            <person name="Qin H."/>
            <person name="Bao Y."/>
            <person name="Leung R.K.K."/>
            <person name="Ng P.K.S."/>
            <person name="Zou J."/>
            <person name="Zhong X.J."/>
            <person name="Ran P.X."/>
            <person name="Zhong N.S."/>
            <person name="Liu Z.G."/>
            <person name="Tsui S.K.W."/>
        </authorList>
    </citation>
    <scope>NUCLEOTIDE SEQUENCE</scope>
    <source>
        <strain evidence="2">Derf</strain>
        <tissue evidence="2">Whole organism</tissue>
    </source>
</reference>